<keyword evidence="1 3" id="KW-0547">Nucleotide-binding</keyword>
<dbReference type="GO" id="GO:0005524">
    <property type="term" value="F:ATP binding"/>
    <property type="evidence" value="ECO:0007669"/>
    <property type="project" value="UniProtKB-UniRule"/>
</dbReference>
<dbReference type="WBParaSite" id="TTAC_0001162501-mRNA-1">
    <property type="protein sequence ID" value="TTAC_0001162501-mRNA-1"/>
    <property type="gene ID" value="TTAC_0001162501"/>
</dbReference>
<feature type="domain" description="Protein kinase" evidence="4">
    <location>
        <begin position="25"/>
        <end position="108"/>
    </location>
</feature>
<dbReference type="AlphaFoldDB" id="A0A0R3XDJ8"/>
<sequence length="108" mass="12354">LVEPRPQRVAPPYSFKECFIKYEDIRLEGELGRGNFGVVYAGFIRSMRVAVKKSLTETNDEAFREEARVMHALSHQRIVRFLGFCCDAPDGHVLIVTEFMANGALRDY</sequence>
<feature type="binding site" evidence="3">
    <location>
        <position position="53"/>
    </location>
    <ligand>
        <name>ATP</name>
        <dbReference type="ChEBI" id="CHEBI:30616"/>
    </ligand>
</feature>
<evidence type="ECO:0000313" key="5">
    <source>
        <dbReference type="WBParaSite" id="TTAC_0001162501-mRNA-1"/>
    </source>
</evidence>
<dbReference type="PROSITE" id="PS00107">
    <property type="entry name" value="PROTEIN_KINASE_ATP"/>
    <property type="match status" value="1"/>
</dbReference>
<dbReference type="STRING" id="6205.A0A0R3XDJ8"/>
<dbReference type="InterPro" id="IPR050198">
    <property type="entry name" value="Non-receptor_tyrosine_kinases"/>
</dbReference>
<dbReference type="PANTHER" id="PTHR24418">
    <property type="entry name" value="TYROSINE-PROTEIN KINASE"/>
    <property type="match status" value="1"/>
</dbReference>
<dbReference type="InterPro" id="IPR000719">
    <property type="entry name" value="Prot_kinase_dom"/>
</dbReference>
<organism evidence="5">
    <name type="scientific">Hydatigena taeniaeformis</name>
    <name type="common">Feline tapeworm</name>
    <name type="synonym">Taenia taeniaeformis</name>
    <dbReference type="NCBI Taxonomy" id="6205"/>
    <lineage>
        <taxon>Eukaryota</taxon>
        <taxon>Metazoa</taxon>
        <taxon>Spiralia</taxon>
        <taxon>Lophotrochozoa</taxon>
        <taxon>Platyhelminthes</taxon>
        <taxon>Cestoda</taxon>
        <taxon>Eucestoda</taxon>
        <taxon>Cyclophyllidea</taxon>
        <taxon>Taeniidae</taxon>
        <taxon>Hydatigera</taxon>
    </lineage>
</organism>
<evidence type="ECO:0000256" key="3">
    <source>
        <dbReference type="PROSITE-ProRule" id="PRU10141"/>
    </source>
</evidence>
<accession>A0A0R3XDJ8</accession>
<reference evidence="5" key="1">
    <citation type="submission" date="2017-02" db="UniProtKB">
        <authorList>
            <consortium name="WormBaseParasite"/>
        </authorList>
    </citation>
    <scope>IDENTIFICATION</scope>
</reference>
<dbReference type="InterPro" id="IPR001245">
    <property type="entry name" value="Ser-Thr/Tyr_kinase_cat_dom"/>
</dbReference>
<name>A0A0R3XDJ8_HYDTA</name>
<evidence type="ECO:0000256" key="2">
    <source>
        <dbReference type="ARBA" id="ARBA00022840"/>
    </source>
</evidence>
<proteinExistence type="predicted"/>
<evidence type="ECO:0000256" key="1">
    <source>
        <dbReference type="ARBA" id="ARBA00022741"/>
    </source>
</evidence>
<dbReference type="Pfam" id="PF07714">
    <property type="entry name" value="PK_Tyr_Ser-Thr"/>
    <property type="match status" value="1"/>
</dbReference>
<protein>
    <submittedName>
        <fullName evidence="5">Protein kinase domain-containing protein</fullName>
    </submittedName>
</protein>
<dbReference type="SUPFAM" id="SSF56112">
    <property type="entry name" value="Protein kinase-like (PK-like)"/>
    <property type="match status" value="1"/>
</dbReference>
<dbReference type="PROSITE" id="PS50011">
    <property type="entry name" value="PROTEIN_KINASE_DOM"/>
    <property type="match status" value="1"/>
</dbReference>
<keyword evidence="2 3" id="KW-0067">ATP-binding</keyword>
<dbReference type="GO" id="GO:0004672">
    <property type="term" value="F:protein kinase activity"/>
    <property type="evidence" value="ECO:0007669"/>
    <property type="project" value="InterPro"/>
</dbReference>
<dbReference type="Gene3D" id="3.30.200.20">
    <property type="entry name" value="Phosphorylase Kinase, domain 1"/>
    <property type="match status" value="1"/>
</dbReference>
<evidence type="ECO:0000259" key="4">
    <source>
        <dbReference type="PROSITE" id="PS50011"/>
    </source>
</evidence>
<dbReference type="InterPro" id="IPR017441">
    <property type="entry name" value="Protein_kinase_ATP_BS"/>
</dbReference>
<dbReference type="InterPro" id="IPR011009">
    <property type="entry name" value="Kinase-like_dom_sf"/>
</dbReference>